<evidence type="ECO:0000256" key="3">
    <source>
        <dbReference type="ARBA" id="ARBA00022801"/>
    </source>
</evidence>
<dbReference type="GO" id="GO:0046872">
    <property type="term" value="F:metal ion binding"/>
    <property type="evidence" value="ECO:0007669"/>
    <property type="project" value="UniProtKB-KW"/>
</dbReference>
<keyword evidence="3 6" id="KW-0378">Hydrolase</keyword>
<evidence type="ECO:0000313" key="6">
    <source>
        <dbReference type="EMBL" id="QJD80940.1"/>
    </source>
</evidence>
<accession>A0A7L5DZK7</accession>
<feature type="domain" description="Metallo-beta-lactamase" evidence="5">
    <location>
        <begin position="11"/>
        <end position="194"/>
    </location>
</feature>
<evidence type="ECO:0000256" key="1">
    <source>
        <dbReference type="ARBA" id="ARBA00001947"/>
    </source>
</evidence>
<dbReference type="Gene3D" id="3.60.15.10">
    <property type="entry name" value="Ribonuclease Z/Hydroxyacylglutathione hydrolase-like"/>
    <property type="match status" value="1"/>
</dbReference>
<keyword evidence="4" id="KW-0862">Zinc</keyword>
<dbReference type="EMBL" id="CP051677">
    <property type="protein sequence ID" value="QJD80940.1"/>
    <property type="molecule type" value="Genomic_DNA"/>
</dbReference>
<gene>
    <name evidence="6" type="ORF">HH216_22835</name>
</gene>
<dbReference type="PANTHER" id="PTHR46233">
    <property type="entry name" value="HYDROXYACYLGLUTATHIONE HYDROLASE GLOC"/>
    <property type="match status" value="1"/>
</dbReference>
<reference evidence="6 7" key="1">
    <citation type="submission" date="2020-04" db="EMBL/GenBank/DDBJ databases">
        <title>Genome sequencing of novel species.</title>
        <authorList>
            <person name="Heo J."/>
            <person name="Kim S.-J."/>
            <person name="Kim J.-S."/>
            <person name="Hong S.-B."/>
            <person name="Kwon S.-W."/>
        </authorList>
    </citation>
    <scope>NUCLEOTIDE SEQUENCE [LARGE SCALE GENOMIC DNA]</scope>
    <source>
        <strain evidence="6 7">CJU-R4</strain>
    </source>
</reference>
<dbReference type="InterPro" id="IPR051453">
    <property type="entry name" value="MBL_Glyoxalase_II"/>
</dbReference>
<protein>
    <submittedName>
        <fullName evidence="6">MBL fold metallo-hydrolase</fullName>
    </submittedName>
</protein>
<dbReference type="InterPro" id="IPR001279">
    <property type="entry name" value="Metallo-B-lactamas"/>
</dbReference>
<evidence type="ECO:0000256" key="2">
    <source>
        <dbReference type="ARBA" id="ARBA00022723"/>
    </source>
</evidence>
<organism evidence="6 7">
    <name type="scientific">Spirosoma rhododendri</name>
    <dbReference type="NCBI Taxonomy" id="2728024"/>
    <lineage>
        <taxon>Bacteria</taxon>
        <taxon>Pseudomonadati</taxon>
        <taxon>Bacteroidota</taxon>
        <taxon>Cytophagia</taxon>
        <taxon>Cytophagales</taxon>
        <taxon>Cytophagaceae</taxon>
        <taxon>Spirosoma</taxon>
    </lineage>
</organism>
<keyword evidence="2" id="KW-0479">Metal-binding</keyword>
<name>A0A7L5DZK7_9BACT</name>
<dbReference type="InterPro" id="IPR036866">
    <property type="entry name" value="RibonucZ/Hydroxyglut_hydro"/>
</dbReference>
<dbReference type="Proteomes" id="UP000501128">
    <property type="component" value="Chromosome"/>
</dbReference>
<dbReference type="RefSeq" id="WP_169552959.1">
    <property type="nucleotide sequence ID" value="NZ_CP051677.1"/>
</dbReference>
<comment type="cofactor">
    <cofactor evidence="1">
        <name>Zn(2+)</name>
        <dbReference type="ChEBI" id="CHEBI:29105"/>
    </cofactor>
</comment>
<keyword evidence="7" id="KW-1185">Reference proteome</keyword>
<dbReference type="SMART" id="SM00849">
    <property type="entry name" value="Lactamase_B"/>
    <property type="match status" value="1"/>
</dbReference>
<evidence type="ECO:0000313" key="7">
    <source>
        <dbReference type="Proteomes" id="UP000501128"/>
    </source>
</evidence>
<evidence type="ECO:0000259" key="5">
    <source>
        <dbReference type="SMART" id="SM00849"/>
    </source>
</evidence>
<proteinExistence type="predicted"/>
<sequence>MIQAFEFSPFSENTYVIADDATRDAVIIDPGCYEQAEKEALSRFIDEHKLTVRYLLLTHAHLDHVFGVAYVKRKYNVKAYLHELDQVIFNDVPTRCAVYGLRGYEPSEIDEHIKEGDQIKFGNTVLDVVFVPGHAPGHVAYINHAERYVVGGDVLFSGSVGRTDLPYCNHADLVNSIRTELYTLPDDYVVYPGHNEPTTIGKEKRSNPFVRP</sequence>
<dbReference type="AlphaFoldDB" id="A0A7L5DZK7"/>
<dbReference type="SUPFAM" id="SSF56281">
    <property type="entry name" value="Metallo-hydrolase/oxidoreductase"/>
    <property type="match status" value="1"/>
</dbReference>
<dbReference type="PANTHER" id="PTHR46233:SF3">
    <property type="entry name" value="HYDROXYACYLGLUTATHIONE HYDROLASE GLOC"/>
    <property type="match status" value="1"/>
</dbReference>
<dbReference type="Pfam" id="PF00753">
    <property type="entry name" value="Lactamase_B"/>
    <property type="match status" value="1"/>
</dbReference>
<dbReference type="GO" id="GO:0016787">
    <property type="term" value="F:hydrolase activity"/>
    <property type="evidence" value="ECO:0007669"/>
    <property type="project" value="UniProtKB-KW"/>
</dbReference>
<dbReference type="KEGG" id="srho:HH216_22835"/>
<evidence type="ECO:0000256" key="4">
    <source>
        <dbReference type="ARBA" id="ARBA00022833"/>
    </source>
</evidence>